<dbReference type="Proteomes" id="UP000275777">
    <property type="component" value="Chromosome"/>
</dbReference>
<evidence type="ECO:0000313" key="1">
    <source>
        <dbReference type="EMBL" id="VEB42970.1"/>
    </source>
</evidence>
<proteinExistence type="predicted"/>
<dbReference type="EMBL" id="LR134182">
    <property type="protein sequence ID" value="VEB42970.1"/>
    <property type="molecule type" value="Genomic_DNA"/>
</dbReference>
<evidence type="ECO:0000313" key="2">
    <source>
        <dbReference type="Proteomes" id="UP000275777"/>
    </source>
</evidence>
<protein>
    <submittedName>
        <fullName evidence="1">Uncharacterized protein</fullName>
    </submittedName>
</protein>
<organism evidence="1 2">
    <name type="scientific">Chromobacterium violaceum</name>
    <dbReference type="NCBI Taxonomy" id="536"/>
    <lineage>
        <taxon>Bacteria</taxon>
        <taxon>Pseudomonadati</taxon>
        <taxon>Pseudomonadota</taxon>
        <taxon>Betaproteobacteria</taxon>
        <taxon>Neisseriales</taxon>
        <taxon>Chromobacteriaceae</taxon>
        <taxon>Chromobacterium</taxon>
    </lineage>
</organism>
<dbReference type="AlphaFoldDB" id="A0A447TDH3"/>
<accession>A0A447TDH3</accession>
<reference evidence="1 2" key="1">
    <citation type="submission" date="2018-12" db="EMBL/GenBank/DDBJ databases">
        <authorList>
            <consortium name="Pathogen Informatics"/>
        </authorList>
    </citation>
    <scope>NUCLEOTIDE SEQUENCE [LARGE SCALE GENOMIC DNA]</scope>
    <source>
        <strain evidence="1 2">NCTC9695</strain>
    </source>
</reference>
<gene>
    <name evidence="1" type="ORF">NCTC9695_03424</name>
</gene>
<sequence>MSVYKAWINKNGWLNDFHGSFARHKFEAPSSIEILMQMAALGLYESPVMQVGIGKPQPKGFMVIS</sequence>
<name>A0A447TDH3_CHRVL</name>